<protein>
    <submittedName>
        <fullName evidence="1">Uncharacterized protein</fullName>
    </submittedName>
</protein>
<gene>
    <name evidence="1" type="ORF">Mag101_07400</name>
</gene>
<evidence type="ECO:0000313" key="2">
    <source>
        <dbReference type="Proteomes" id="UP000188219"/>
    </source>
</evidence>
<sequence length="82" mass="8702">MKKVRMKATTFFISPVHGNVKEKDVIEVSEALAGHLEEHGQAVRVDAKDKPLKATAKPAAEKADDKPGLLGRAAAILGKSGK</sequence>
<dbReference type="RefSeq" id="WP_077402894.1">
    <property type="nucleotide sequence ID" value="NZ_CP019650.1"/>
</dbReference>
<evidence type="ECO:0000313" key="1">
    <source>
        <dbReference type="EMBL" id="AQQ67483.1"/>
    </source>
</evidence>
<name>A0A1Q2M428_9GAMM</name>
<dbReference type="Proteomes" id="UP000188219">
    <property type="component" value="Chromosome"/>
</dbReference>
<reference evidence="1" key="1">
    <citation type="submission" date="2017-02" db="EMBL/GenBank/DDBJ databases">
        <title>Genome of Microbulbifer agarilyticus GP101.</title>
        <authorList>
            <person name="Jung J."/>
            <person name="Bae S.S."/>
            <person name="Baek K."/>
        </authorList>
    </citation>
    <scope>NUCLEOTIDE SEQUENCE [LARGE SCALE GENOMIC DNA]</scope>
    <source>
        <strain evidence="1">GP101</strain>
    </source>
</reference>
<keyword evidence="2" id="KW-1185">Reference proteome</keyword>
<organism evidence="1 2">
    <name type="scientific">Microbulbifer agarilyticus</name>
    <dbReference type="NCBI Taxonomy" id="260552"/>
    <lineage>
        <taxon>Bacteria</taxon>
        <taxon>Pseudomonadati</taxon>
        <taxon>Pseudomonadota</taxon>
        <taxon>Gammaproteobacteria</taxon>
        <taxon>Cellvibrionales</taxon>
        <taxon>Microbulbiferaceae</taxon>
        <taxon>Microbulbifer</taxon>
    </lineage>
</organism>
<dbReference type="STRING" id="260552.Mag101_07400"/>
<accession>A0A1Q2M428</accession>
<dbReference type="KEGG" id="maga:Mag101_07400"/>
<proteinExistence type="predicted"/>
<dbReference type="EMBL" id="CP019650">
    <property type="protein sequence ID" value="AQQ67483.1"/>
    <property type="molecule type" value="Genomic_DNA"/>
</dbReference>
<dbReference type="AlphaFoldDB" id="A0A1Q2M428"/>